<dbReference type="InterPro" id="IPR027854">
    <property type="entry name" value="STMP1"/>
</dbReference>
<dbReference type="Pfam" id="PF15054">
    <property type="entry name" value="DUF4535"/>
    <property type="match status" value="1"/>
</dbReference>
<dbReference type="RefSeq" id="XP_030538211.1">
    <property type="nucleotide sequence ID" value="XM_030682351.2"/>
</dbReference>
<keyword evidence="1" id="KW-0732">Signal</keyword>
<dbReference type="GeneID" id="115746547"/>
<dbReference type="OrthoDB" id="2012160at2759"/>
<feature type="chain" id="PRO_5034760840" evidence="1">
    <location>
        <begin position="18"/>
        <end position="58"/>
    </location>
</feature>
<dbReference type="KEGG" id="rarg:115746547"/>
<evidence type="ECO:0000313" key="3">
    <source>
        <dbReference type="RefSeq" id="XP_030538211.1"/>
    </source>
</evidence>
<accession>A0A8B8PTW1</accession>
<evidence type="ECO:0000313" key="2">
    <source>
        <dbReference type="Proteomes" id="UP000827889"/>
    </source>
</evidence>
<name>A0A8B8PTW1_9MYRT</name>
<dbReference type="AlphaFoldDB" id="A0A8B8PTW1"/>
<feature type="signal peptide" evidence="1">
    <location>
        <begin position="1"/>
        <end position="17"/>
    </location>
</feature>
<dbReference type="Proteomes" id="UP000827889">
    <property type="component" value="Chromosome 3"/>
</dbReference>
<proteinExistence type="predicted"/>
<protein>
    <submittedName>
        <fullName evidence="3">Uncharacterized protein LOC115746547</fullName>
    </submittedName>
</protein>
<organism evidence="2 3">
    <name type="scientific">Rhodamnia argentea</name>
    <dbReference type="NCBI Taxonomy" id="178133"/>
    <lineage>
        <taxon>Eukaryota</taxon>
        <taxon>Viridiplantae</taxon>
        <taxon>Streptophyta</taxon>
        <taxon>Embryophyta</taxon>
        <taxon>Tracheophyta</taxon>
        <taxon>Spermatophyta</taxon>
        <taxon>Magnoliopsida</taxon>
        <taxon>eudicotyledons</taxon>
        <taxon>Gunneridae</taxon>
        <taxon>Pentapetalae</taxon>
        <taxon>rosids</taxon>
        <taxon>malvids</taxon>
        <taxon>Myrtales</taxon>
        <taxon>Myrtaceae</taxon>
        <taxon>Myrtoideae</taxon>
        <taxon>Myrteae</taxon>
        <taxon>Australasian group</taxon>
        <taxon>Rhodamnia</taxon>
    </lineage>
</organism>
<keyword evidence="2" id="KW-1185">Reference proteome</keyword>
<sequence length="58" mass="6520">MGLIRSCFSFLAGTAFGVYVAQNYNVPNIKKLTGTGLLIAKHIEETYRKPKKRDDDDD</sequence>
<evidence type="ECO:0000256" key="1">
    <source>
        <dbReference type="SAM" id="SignalP"/>
    </source>
</evidence>
<dbReference type="PANTHER" id="PTHR33528:SF14">
    <property type="entry name" value="SOLUTE CARRIER FAMILY 35 MEMBER A4"/>
    <property type="match status" value="1"/>
</dbReference>
<reference evidence="3" key="1">
    <citation type="submission" date="2025-08" db="UniProtKB">
        <authorList>
            <consortium name="RefSeq"/>
        </authorList>
    </citation>
    <scope>IDENTIFICATION</scope>
    <source>
        <tissue evidence="3">Leaf</tissue>
    </source>
</reference>
<gene>
    <name evidence="3" type="primary">LOC115746547</name>
</gene>
<dbReference type="PANTHER" id="PTHR33528">
    <property type="entry name" value="OS07G0239500 PROTEIN"/>
    <property type="match status" value="1"/>
</dbReference>